<proteinExistence type="predicted"/>
<evidence type="ECO:0008006" key="3">
    <source>
        <dbReference type="Google" id="ProtNLM"/>
    </source>
</evidence>
<accession>A0A1C7NT90</accession>
<comment type="caution">
    <text evidence="1">The sequence shown here is derived from an EMBL/GenBank/DDBJ whole genome shotgun (WGS) entry which is preliminary data.</text>
</comment>
<dbReference type="Pfam" id="PF06169">
    <property type="entry name" value="DUF982"/>
    <property type="match status" value="1"/>
</dbReference>
<protein>
    <recommendedName>
        <fullName evidence="3">DUF982 domain-containing protein</fullName>
    </recommendedName>
</protein>
<dbReference type="RefSeq" id="WP_068958944.1">
    <property type="nucleotide sequence ID" value="NZ_LGLV01000022.1"/>
</dbReference>
<dbReference type="InterPro" id="IPR010385">
    <property type="entry name" value="DUF982"/>
</dbReference>
<sequence>MAFETFEHPIYAQRKHFIQEITGLDDVFDFLDEWPQDRHDLVYEVMVNACRKAASGQLPFQAVAENFRRFLQRHGMLAEVEDVPLHPRQTNSRTVSGV</sequence>
<name>A0A1C7NT90_9HYPH</name>
<dbReference type="EMBL" id="LGLV01000022">
    <property type="protein sequence ID" value="OBZ92208.1"/>
    <property type="molecule type" value="Genomic_DNA"/>
</dbReference>
<organism evidence="1 2">
    <name type="scientific">Pararhizobium polonicum</name>
    <dbReference type="NCBI Taxonomy" id="1612624"/>
    <lineage>
        <taxon>Bacteria</taxon>
        <taxon>Pseudomonadati</taxon>
        <taxon>Pseudomonadota</taxon>
        <taxon>Alphaproteobacteria</taxon>
        <taxon>Hyphomicrobiales</taxon>
        <taxon>Rhizobiaceae</taxon>
        <taxon>Rhizobium/Agrobacterium group</taxon>
        <taxon>Pararhizobium</taxon>
    </lineage>
</organism>
<evidence type="ECO:0000313" key="1">
    <source>
        <dbReference type="EMBL" id="OBZ92208.1"/>
    </source>
</evidence>
<dbReference type="Proteomes" id="UP000093111">
    <property type="component" value="Unassembled WGS sequence"/>
</dbReference>
<dbReference type="OrthoDB" id="8388069at2"/>
<reference evidence="1 2" key="1">
    <citation type="journal article" date="2016" name="Syst. Appl. Microbiol.">
        <title>Pararhizobium polonicum sp. nov. isolated from tumors on stone fruit rootstocks.</title>
        <authorList>
            <person name="Pulawska J."/>
            <person name="Kuzmanovic N."/>
            <person name="Willems A."/>
            <person name="Pothier J.F."/>
        </authorList>
    </citation>
    <scope>NUCLEOTIDE SEQUENCE [LARGE SCALE GENOMIC DNA]</scope>
    <source>
        <strain evidence="1 2">F5.1</strain>
    </source>
</reference>
<keyword evidence="2" id="KW-1185">Reference proteome</keyword>
<dbReference type="Gene3D" id="6.10.250.730">
    <property type="match status" value="1"/>
</dbReference>
<gene>
    <name evidence="1" type="ORF">ADU59_28150</name>
</gene>
<dbReference type="AlphaFoldDB" id="A0A1C7NT90"/>
<evidence type="ECO:0000313" key="2">
    <source>
        <dbReference type="Proteomes" id="UP000093111"/>
    </source>
</evidence>